<evidence type="ECO:0000313" key="2">
    <source>
        <dbReference type="EMBL" id="OKL47285.1"/>
    </source>
</evidence>
<dbReference type="InterPro" id="IPR021888">
    <property type="entry name" value="DUF3499"/>
</dbReference>
<protein>
    <recommendedName>
        <fullName evidence="4">DUF3499 domain-containing protein</fullName>
    </recommendedName>
</protein>
<proteinExistence type="predicted"/>
<feature type="compositionally biased region" description="Polar residues" evidence="1">
    <location>
        <begin position="120"/>
        <end position="129"/>
    </location>
</feature>
<name>A0A1Q5PKX0_9ACTO</name>
<comment type="caution">
    <text evidence="2">The sequence shown here is derived from an EMBL/GenBank/DDBJ whole genome shotgun (WGS) entry which is preliminary data.</text>
</comment>
<dbReference type="EMBL" id="MQSV01000004">
    <property type="protein sequence ID" value="OKL47285.1"/>
    <property type="molecule type" value="Genomic_DNA"/>
</dbReference>
<dbReference type="STRING" id="1921764.BSR28_07660"/>
<evidence type="ECO:0000256" key="1">
    <source>
        <dbReference type="SAM" id="MobiDB-lite"/>
    </source>
</evidence>
<dbReference type="Proteomes" id="UP000186785">
    <property type="component" value="Unassembled WGS sequence"/>
</dbReference>
<dbReference type="Pfam" id="PF12005">
    <property type="entry name" value="DUF3499"/>
    <property type="match status" value="1"/>
</dbReference>
<organism evidence="2 3">
    <name type="scientific">Boudabousia liubingyangii</name>
    <dbReference type="NCBI Taxonomy" id="1921764"/>
    <lineage>
        <taxon>Bacteria</taxon>
        <taxon>Bacillati</taxon>
        <taxon>Actinomycetota</taxon>
        <taxon>Actinomycetes</taxon>
        <taxon>Actinomycetales</taxon>
        <taxon>Actinomycetaceae</taxon>
        <taxon>Boudabousia</taxon>
    </lineage>
</organism>
<keyword evidence="3" id="KW-1185">Reference proteome</keyword>
<dbReference type="AlphaFoldDB" id="A0A1Q5PKX0"/>
<gene>
    <name evidence="2" type="ORF">BSR29_06620</name>
</gene>
<accession>A0A1Q5PKX0</accession>
<sequence>MPYARTCSNPGCSNPAAATLTYDYSDQAAFIGFLAREARSGCYDLCQMHAQRYKVPQGWELTVHPDLFKHPIRDFEGVSEELVDVIEVALNLPSSPVQKVHQEQEAKQVHPAKGGASASRDLQSITGGNPATAASRPNQVPGRKRGFLRVIDGEG</sequence>
<feature type="region of interest" description="Disordered" evidence="1">
    <location>
        <begin position="97"/>
        <end position="155"/>
    </location>
</feature>
<evidence type="ECO:0000313" key="3">
    <source>
        <dbReference type="Proteomes" id="UP000186785"/>
    </source>
</evidence>
<evidence type="ECO:0008006" key="4">
    <source>
        <dbReference type="Google" id="ProtNLM"/>
    </source>
</evidence>
<reference evidence="2 3" key="1">
    <citation type="submission" date="2016-11" db="EMBL/GenBank/DDBJ databases">
        <title>Actinomyces gypaetusis sp. nov. isolated from the vulture Gypaetus barbatus in Qinghai Tibet Plateau China.</title>
        <authorList>
            <person name="Meng X."/>
        </authorList>
    </citation>
    <scope>NUCLEOTIDE SEQUENCE [LARGE SCALE GENOMIC DNA]</scope>
    <source>
        <strain evidence="2 3">VUL4_2</strain>
    </source>
</reference>